<reference evidence="14" key="1">
    <citation type="submission" date="2025-08" db="UniProtKB">
        <authorList>
            <consortium name="Ensembl"/>
        </authorList>
    </citation>
    <scope>IDENTIFICATION</scope>
</reference>
<reference evidence="14" key="2">
    <citation type="submission" date="2025-09" db="UniProtKB">
        <authorList>
            <consortium name="Ensembl"/>
        </authorList>
    </citation>
    <scope>IDENTIFICATION</scope>
</reference>
<protein>
    <recommendedName>
        <fullName evidence="3">glucuronosyltransferase</fullName>
        <ecNumber evidence="3">2.4.1.17</ecNumber>
    </recommendedName>
</protein>
<evidence type="ECO:0000256" key="11">
    <source>
        <dbReference type="ARBA" id="ARBA00023180"/>
    </source>
</evidence>
<keyword evidence="5 12" id="KW-0808">Transferase</keyword>
<dbReference type="GO" id="GO:0005789">
    <property type="term" value="C:endoplasmic reticulum membrane"/>
    <property type="evidence" value="ECO:0007669"/>
    <property type="project" value="UniProtKB-SubCell"/>
</dbReference>
<accession>A0A8C1HDQ9</accession>
<dbReference type="FunFam" id="3.40.50.2000:FF:000066">
    <property type="entry name" value="UDP-glucuronosyltransferase 1-1"/>
    <property type="match status" value="1"/>
</dbReference>
<dbReference type="Proteomes" id="UP001108240">
    <property type="component" value="Unplaced"/>
</dbReference>
<dbReference type="CDD" id="cd03784">
    <property type="entry name" value="GT1_Gtf-like"/>
    <property type="match status" value="1"/>
</dbReference>
<evidence type="ECO:0000256" key="4">
    <source>
        <dbReference type="ARBA" id="ARBA00022676"/>
    </source>
</evidence>
<evidence type="ECO:0000256" key="3">
    <source>
        <dbReference type="ARBA" id="ARBA00012544"/>
    </source>
</evidence>
<organism evidence="14 15">
    <name type="scientific">Cyprinus carpio carpio</name>
    <dbReference type="NCBI Taxonomy" id="630221"/>
    <lineage>
        <taxon>Eukaryota</taxon>
        <taxon>Metazoa</taxon>
        <taxon>Chordata</taxon>
        <taxon>Craniata</taxon>
        <taxon>Vertebrata</taxon>
        <taxon>Euteleostomi</taxon>
        <taxon>Actinopterygii</taxon>
        <taxon>Neopterygii</taxon>
        <taxon>Teleostei</taxon>
        <taxon>Ostariophysi</taxon>
        <taxon>Cypriniformes</taxon>
        <taxon>Cyprinidae</taxon>
        <taxon>Cyprininae</taxon>
        <taxon>Cyprinus</taxon>
    </lineage>
</organism>
<dbReference type="PROSITE" id="PS00375">
    <property type="entry name" value="UDPGT"/>
    <property type="match status" value="1"/>
</dbReference>
<evidence type="ECO:0000256" key="7">
    <source>
        <dbReference type="ARBA" id="ARBA00022729"/>
    </source>
</evidence>
<dbReference type="PANTHER" id="PTHR48043">
    <property type="entry name" value="EG:EG0003.4 PROTEIN-RELATED"/>
    <property type="match status" value="1"/>
</dbReference>
<dbReference type="GO" id="GO:0015020">
    <property type="term" value="F:glucuronosyltransferase activity"/>
    <property type="evidence" value="ECO:0007669"/>
    <property type="project" value="UniProtKB-EC"/>
</dbReference>
<evidence type="ECO:0000313" key="14">
    <source>
        <dbReference type="Ensembl" id="ENSCCRP00000042522.2"/>
    </source>
</evidence>
<keyword evidence="11" id="KW-0325">Glycoprotein</keyword>
<evidence type="ECO:0000313" key="15">
    <source>
        <dbReference type="Proteomes" id="UP001108240"/>
    </source>
</evidence>
<evidence type="ECO:0000256" key="13">
    <source>
        <dbReference type="SAM" id="Phobius"/>
    </source>
</evidence>
<evidence type="ECO:0000256" key="10">
    <source>
        <dbReference type="ARBA" id="ARBA00023136"/>
    </source>
</evidence>
<keyword evidence="9 13" id="KW-1133">Transmembrane helix</keyword>
<evidence type="ECO:0000256" key="8">
    <source>
        <dbReference type="ARBA" id="ARBA00022824"/>
    </source>
</evidence>
<dbReference type="PANTHER" id="PTHR48043:SF161">
    <property type="entry name" value="UDP GLUCURONOSYLTRANSFERASE FAMILY 1 MEMBER A1"/>
    <property type="match status" value="1"/>
</dbReference>
<keyword evidence="7" id="KW-0732">Signal</keyword>
<evidence type="ECO:0000256" key="6">
    <source>
        <dbReference type="ARBA" id="ARBA00022692"/>
    </source>
</evidence>
<proteinExistence type="inferred from homology"/>
<dbReference type="InterPro" id="IPR002213">
    <property type="entry name" value="UDP_glucos_trans"/>
</dbReference>
<dbReference type="Gene3D" id="3.40.50.2000">
    <property type="entry name" value="Glycogen Phosphorylase B"/>
    <property type="match status" value="2"/>
</dbReference>
<dbReference type="InterPro" id="IPR050271">
    <property type="entry name" value="UDP-glycosyltransferase"/>
</dbReference>
<keyword evidence="6 13" id="KW-0812">Transmembrane</keyword>
<evidence type="ECO:0000256" key="2">
    <source>
        <dbReference type="ARBA" id="ARBA00009995"/>
    </source>
</evidence>
<keyword evidence="15" id="KW-1185">Reference proteome</keyword>
<dbReference type="GeneTree" id="ENSGT00940000159677"/>
<dbReference type="FunFam" id="3.40.50.2000:FF:000001">
    <property type="entry name" value="UDP-glucuronosyltransferase"/>
    <property type="match status" value="1"/>
</dbReference>
<feature type="transmembrane region" description="Helical" evidence="13">
    <location>
        <begin position="557"/>
        <end position="580"/>
    </location>
</feature>
<dbReference type="Ensembl" id="ENSCCRT00000046078.2">
    <property type="protein sequence ID" value="ENSCCRP00000042522.2"/>
    <property type="gene ID" value="ENSCCRG00000022664.2"/>
</dbReference>
<comment type="similarity">
    <text evidence="2 12">Belongs to the UDP-glycosyltransferase family.</text>
</comment>
<evidence type="ECO:0000256" key="1">
    <source>
        <dbReference type="ARBA" id="ARBA00004389"/>
    </source>
</evidence>
<dbReference type="Pfam" id="PF00201">
    <property type="entry name" value="UDPGT"/>
    <property type="match status" value="1"/>
</dbReference>
<name>A0A8C1HDQ9_CYPCA</name>
<sequence>MHFSLSALCEHREPKMKLAAFLGCFMLAFAAVGARIQPREPGWTGSLLVVPMDGSHWTGVKAVAEEMGRRGHKVMVVIPEVSVLLGPSKHYTTRTFPVPYGKQQLDELQARNAEVMERKQLPLLEKISTRLSNMRKFVALQRATAESLLLNHELVDFLKKQNFDAVLTSPAVPTGAILAYNLSLPAVYMLRGLPCGLDSTATACPNPPSYIPRFFTNNSDRMSFRQRVLNVLVSIVEPLLCRLIYWSTEGVASRFLQRDVSVAEILRSGALWLLRYDFTLEFPKPLMPNMVLIGGINCAIKNPLSKRDVSLTEILSNGVWLVWYDFSLEFPKPLMPNMQLIGGINCGIRNPLKKEVEEFVKGSGEHGIVVFSLGSLVSSMPKKKAAIFFKAFSMIPQRVLWRYTGEIPDNVPENVKLMKWLPQNDLLGNPKAKAFITHGGTHGIYEGICHGVPMVMLPLFGDQDDNVHRVATRGVGVVLSIHDITTETLVDALNTVINDSSYRQRMEKLSAIHNDRPMQPLDLAVYWTEFVMRHKGADHLRPAAHDLNWLQYHSLDVIGFLLFIVLIVTLATFKCCALCWRRCCRKLQKRKRD</sequence>
<comment type="subcellular location">
    <subcellularLocation>
        <location evidence="1">Endoplasmic reticulum membrane</location>
        <topology evidence="1">Single-pass membrane protein</topology>
    </subcellularLocation>
</comment>
<keyword evidence="4 12" id="KW-0328">Glycosyltransferase</keyword>
<dbReference type="SUPFAM" id="SSF53756">
    <property type="entry name" value="UDP-Glycosyltransferase/glycogen phosphorylase"/>
    <property type="match status" value="2"/>
</dbReference>
<dbReference type="AlphaFoldDB" id="A0A8C1HDQ9"/>
<evidence type="ECO:0000256" key="9">
    <source>
        <dbReference type="ARBA" id="ARBA00022989"/>
    </source>
</evidence>
<evidence type="ECO:0000256" key="5">
    <source>
        <dbReference type="ARBA" id="ARBA00022679"/>
    </source>
</evidence>
<dbReference type="EC" id="2.4.1.17" evidence="3"/>
<keyword evidence="8" id="KW-0256">Endoplasmic reticulum</keyword>
<dbReference type="InterPro" id="IPR035595">
    <property type="entry name" value="UDP_glycos_trans_CS"/>
</dbReference>
<evidence type="ECO:0000256" key="12">
    <source>
        <dbReference type="RuleBase" id="RU003718"/>
    </source>
</evidence>
<keyword evidence="10 13" id="KW-0472">Membrane</keyword>